<evidence type="ECO:0000313" key="2">
    <source>
        <dbReference type="Proteomes" id="UP000828048"/>
    </source>
</evidence>
<accession>A0ACB7XFV4</accession>
<dbReference type="Proteomes" id="UP000828048">
    <property type="component" value="Chromosome 10"/>
</dbReference>
<name>A0ACB7XFV4_9ERIC</name>
<keyword evidence="2" id="KW-1185">Reference proteome</keyword>
<proteinExistence type="predicted"/>
<sequence length="376" mass="41421">MKNGSTFTHQALQGICQNFPKNSEILERTLDARELMLLREMEKKKIREEIITSGLLRRRELEAEVIREMMTEGEIDAGGDGRGLLLKDSLVQPEVQGYGFGERQIGLNRQQQGENYEKVSVGDEAEGCGVLGGFPFQRLPEAVLANRIAIATEPITDDSKGQVLSMAKPLDSDVSGMKRKSEAPITELLDDTPSVNLSKKPRSEWSCSLCLVTATSEKGLNDHLKGKKHKTKEKALAVVPVTTKPVNKNADNPEALAEEAEYSNGVDSRVKLEVELKNTNDGADASKNEIMAYSDDDFTFFCNTCKYGTNNEEEMTGHRMGKLHMTLWQASGGGVTTKKTMPDNMQYVCKTNGATAEGKEGSKREENYQNADEAGT</sequence>
<protein>
    <submittedName>
        <fullName evidence="1">Uncharacterized protein</fullName>
    </submittedName>
</protein>
<reference evidence="1 2" key="1">
    <citation type="journal article" date="2021" name="Hortic Res">
        <title>High-quality reference genome and annotation aids understanding of berry development for evergreen blueberry (Vaccinium darrowii).</title>
        <authorList>
            <person name="Yu J."/>
            <person name="Hulse-Kemp A.M."/>
            <person name="Babiker E."/>
            <person name="Staton M."/>
        </authorList>
    </citation>
    <scope>NUCLEOTIDE SEQUENCE [LARGE SCALE GENOMIC DNA]</scope>
    <source>
        <strain evidence="2">cv. NJ 8807/NJ 8810</strain>
        <tissue evidence="1">Young leaf</tissue>
    </source>
</reference>
<evidence type="ECO:0000313" key="1">
    <source>
        <dbReference type="EMBL" id="KAH7839447.1"/>
    </source>
</evidence>
<gene>
    <name evidence="1" type="ORF">Vadar_004285</name>
</gene>
<organism evidence="1 2">
    <name type="scientific">Vaccinium darrowii</name>
    <dbReference type="NCBI Taxonomy" id="229202"/>
    <lineage>
        <taxon>Eukaryota</taxon>
        <taxon>Viridiplantae</taxon>
        <taxon>Streptophyta</taxon>
        <taxon>Embryophyta</taxon>
        <taxon>Tracheophyta</taxon>
        <taxon>Spermatophyta</taxon>
        <taxon>Magnoliopsida</taxon>
        <taxon>eudicotyledons</taxon>
        <taxon>Gunneridae</taxon>
        <taxon>Pentapetalae</taxon>
        <taxon>asterids</taxon>
        <taxon>Ericales</taxon>
        <taxon>Ericaceae</taxon>
        <taxon>Vaccinioideae</taxon>
        <taxon>Vaccinieae</taxon>
        <taxon>Vaccinium</taxon>
    </lineage>
</organism>
<comment type="caution">
    <text evidence="1">The sequence shown here is derived from an EMBL/GenBank/DDBJ whole genome shotgun (WGS) entry which is preliminary data.</text>
</comment>
<dbReference type="EMBL" id="CM037160">
    <property type="protein sequence ID" value="KAH7839447.1"/>
    <property type="molecule type" value="Genomic_DNA"/>
</dbReference>